<dbReference type="Proteomes" id="UP000198619">
    <property type="component" value="Unassembled WGS sequence"/>
</dbReference>
<proteinExistence type="predicted"/>
<dbReference type="EMBL" id="FOKI01000016">
    <property type="protein sequence ID" value="SFB18316.1"/>
    <property type="molecule type" value="Genomic_DNA"/>
</dbReference>
<name>A0A1I0YZP1_9CLOT</name>
<organism evidence="1 2">
    <name type="scientific">Clostridium frigidicarnis</name>
    <dbReference type="NCBI Taxonomy" id="84698"/>
    <lineage>
        <taxon>Bacteria</taxon>
        <taxon>Bacillati</taxon>
        <taxon>Bacillota</taxon>
        <taxon>Clostridia</taxon>
        <taxon>Eubacteriales</taxon>
        <taxon>Clostridiaceae</taxon>
        <taxon>Clostridium</taxon>
    </lineage>
</organism>
<gene>
    <name evidence="1" type="ORF">SAMN04488528_101623</name>
</gene>
<dbReference type="AlphaFoldDB" id="A0A1I0YZP1"/>
<accession>A0A1I0YZP1</accession>
<sequence>MELYNGNIDLDHMLNLALKNNATCVIETKTKEALINSVNKLKK</sequence>
<keyword evidence="2" id="KW-1185">Reference proteome</keyword>
<evidence type="ECO:0000313" key="1">
    <source>
        <dbReference type="EMBL" id="SFB18316.1"/>
    </source>
</evidence>
<dbReference type="RefSeq" id="WP_278336792.1">
    <property type="nucleotide sequence ID" value="NZ_FOKI01000016.1"/>
</dbReference>
<protein>
    <submittedName>
        <fullName evidence="1">Uncharacterized protein</fullName>
    </submittedName>
</protein>
<evidence type="ECO:0000313" key="2">
    <source>
        <dbReference type="Proteomes" id="UP000198619"/>
    </source>
</evidence>
<reference evidence="1 2" key="1">
    <citation type="submission" date="2016-10" db="EMBL/GenBank/DDBJ databases">
        <authorList>
            <person name="de Groot N.N."/>
        </authorList>
    </citation>
    <scope>NUCLEOTIDE SEQUENCE [LARGE SCALE GENOMIC DNA]</scope>
    <source>
        <strain evidence="1 2">DSM 12271</strain>
    </source>
</reference>